<accession>A0A4V2Q3H6</accession>
<keyword evidence="2 4" id="KW-0012">Acyltransferase</keyword>
<dbReference type="GO" id="GO:0016747">
    <property type="term" value="F:acyltransferase activity, transferring groups other than amino-acyl groups"/>
    <property type="evidence" value="ECO:0007669"/>
    <property type="project" value="InterPro"/>
</dbReference>
<proteinExistence type="predicted"/>
<dbReference type="InterPro" id="IPR050832">
    <property type="entry name" value="Bact_Acetyltransf"/>
</dbReference>
<comment type="caution">
    <text evidence="4">The sequence shown here is derived from an EMBL/GenBank/DDBJ whole genome shotgun (WGS) entry which is preliminary data.</text>
</comment>
<evidence type="ECO:0000259" key="3">
    <source>
        <dbReference type="PROSITE" id="PS51186"/>
    </source>
</evidence>
<gene>
    <name evidence="4" type="ORF">EZJ58_5101</name>
</gene>
<dbReference type="SUPFAM" id="SSF55729">
    <property type="entry name" value="Acyl-CoA N-acyltransferases (Nat)"/>
    <property type="match status" value="1"/>
</dbReference>
<dbReference type="Gene3D" id="3.40.630.30">
    <property type="match status" value="1"/>
</dbReference>
<dbReference type="PANTHER" id="PTHR43877">
    <property type="entry name" value="AMINOALKYLPHOSPHONATE N-ACETYLTRANSFERASE-RELATED-RELATED"/>
    <property type="match status" value="1"/>
</dbReference>
<evidence type="ECO:0000256" key="1">
    <source>
        <dbReference type="ARBA" id="ARBA00022679"/>
    </source>
</evidence>
<protein>
    <submittedName>
        <fullName evidence="4">L-amino acid N-acyltransferase YncA</fullName>
    </submittedName>
</protein>
<keyword evidence="1 4" id="KW-0808">Transferase</keyword>
<dbReference type="PROSITE" id="PS51186">
    <property type="entry name" value="GNAT"/>
    <property type="match status" value="1"/>
</dbReference>
<dbReference type="InterPro" id="IPR000182">
    <property type="entry name" value="GNAT_dom"/>
</dbReference>
<dbReference type="RefSeq" id="WP_132926505.1">
    <property type="nucleotide sequence ID" value="NZ_SJOI01000001.1"/>
</dbReference>
<keyword evidence="5" id="KW-1185">Reference proteome</keyword>
<dbReference type="InterPro" id="IPR016181">
    <property type="entry name" value="Acyl_CoA_acyltransferase"/>
</dbReference>
<dbReference type="AlphaFoldDB" id="A0A4V2Q3H6"/>
<evidence type="ECO:0000313" key="5">
    <source>
        <dbReference type="Proteomes" id="UP000294555"/>
    </source>
</evidence>
<feature type="domain" description="N-acetyltransferase" evidence="3">
    <location>
        <begin position="11"/>
        <end position="158"/>
    </location>
</feature>
<dbReference type="Proteomes" id="UP000294555">
    <property type="component" value="Unassembled WGS sequence"/>
</dbReference>
<dbReference type="CDD" id="cd04301">
    <property type="entry name" value="NAT_SF"/>
    <property type="match status" value="1"/>
</dbReference>
<evidence type="ECO:0000313" key="4">
    <source>
        <dbReference type="EMBL" id="TCL06808.1"/>
    </source>
</evidence>
<evidence type="ECO:0000256" key="2">
    <source>
        <dbReference type="ARBA" id="ARBA00023315"/>
    </source>
</evidence>
<dbReference type="PANTHER" id="PTHR43877:SF2">
    <property type="entry name" value="AMINOALKYLPHOSPHONATE N-ACETYLTRANSFERASE-RELATED"/>
    <property type="match status" value="1"/>
</dbReference>
<dbReference type="Pfam" id="PF00583">
    <property type="entry name" value="Acetyltransf_1"/>
    <property type="match status" value="1"/>
</dbReference>
<name>A0A4V2Q3H6_9GAMM</name>
<dbReference type="EMBL" id="SJOI01000001">
    <property type="protein sequence ID" value="TCL06808.1"/>
    <property type="molecule type" value="Genomic_DNA"/>
</dbReference>
<sequence length="158" mass="17261">MAYILGLPTPSDYAVLSTWVADATACMRWAGPNLPFPLDAENLPQLLNGQDATRRSYILCNSERPGDPLGFGQVVQKESGISHLARIIISPQARGNGLGRVLCQQLIAKATAVSSMNLLTLNVYRDNRKAMGLYLSLGFAEADKQPRSDMVLMQKLLK</sequence>
<dbReference type="OrthoDB" id="326501at2"/>
<reference evidence="4 5" key="1">
    <citation type="submission" date="2019-02" db="EMBL/GenBank/DDBJ databases">
        <title>Investigation of anaerobic lignin degradation for improved lignocellulosic biofuels.</title>
        <authorList>
            <person name="Deangelis K."/>
        </authorList>
    </citation>
    <scope>NUCLEOTIDE SEQUENCE [LARGE SCALE GENOMIC DNA]</scope>
    <source>
        <strain evidence="4 5">159R</strain>
    </source>
</reference>
<organism evidence="4 5">
    <name type="scientific">Sodalis ligni</name>
    <dbReference type="NCBI Taxonomy" id="2697027"/>
    <lineage>
        <taxon>Bacteria</taxon>
        <taxon>Pseudomonadati</taxon>
        <taxon>Pseudomonadota</taxon>
        <taxon>Gammaproteobacteria</taxon>
        <taxon>Enterobacterales</taxon>
        <taxon>Bruguierivoracaceae</taxon>
        <taxon>Sodalis</taxon>
    </lineage>
</organism>